<organism evidence="1 2">
    <name type="scientific">Trematosphaeria pertusa</name>
    <dbReference type="NCBI Taxonomy" id="390896"/>
    <lineage>
        <taxon>Eukaryota</taxon>
        <taxon>Fungi</taxon>
        <taxon>Dikarya</taxon>
        <taxon>Ascomycota</taxon>
        <taxon>Pezizomycotina</taxon>
        <taxon>Dothideomycetes</taxon>
        <taxon>Pleosporomycetidae</taxon>
        <taxon>Pleosporales</taxon>
        <taxon>Massarineae</taxon>
        <taxon>Trematosphaeriaceae</taxon>
        <taxon>Trematosphaeria</taxon>
    </lineage>
</organism>
<reference evidence="1" key="1">
    <citation type="journal article" date="2020" name="Stud. Mycol.">
        <title>101 Dothideomycetes genomes: a test case for predicting lifestyles and emergence of pathogens.</title>
        <authorList>
            <person name="Haridas S."/>
            <person name="Albert R."/>
            <person name="Binder M."/>
            <person name="Bloem J."/>
            <person name="Labutti K."/>
            <person name="Salamov A."/>
            <person name="Andreopoulos B."/>
            <person name="Baker S."/>
            <person name="Barry K."/>
            <person name="Bills G."/>
            <person name="Bluhm B."/>
            <person name="Cannon C."/>
            <person name="Castanera R."/>
            <person name="Culley D."/>
            <person name="Daum C."/>
            <person name="Ezra D."/>
            <person name="Gonzalez J."/>
            <person name="Henrissat B."/>
            <person name="Kuo A."/>
            <person name="Liang C."/>
            <person name="Lipzen A."/>
            <person name="Lutzoni F."/>
            <person name="Magnuson J."/>
            <person name="Mondo S."/>
            <person name="Nolan M."/>
            <person name="Ohm R."/>
            <person name="Pangilinan J."/>
            <person name="Park H.-J."/>
            <person name="Ramirez L."/>
            <person name="Alfaro M."/>
            <person name="Sun H."/>
            <person name="Tritt A."/>
            <person name="Yoshinaga Y."/>
            <person name="Zwiers L.-H."/>
            <person name="Turgeon B."/>
            <person name="Goodwin S."/>
            <person name="Spatafora J."/>
            <person name="Crous P."/>
            <person name="Grigoriev I."/>
        </authorList>
    </citation>
    <scope>NUCLEOTIDE SEQUENCE</scope>
    <source>
        <strain evidence="1">CBS 122368</strain>
    </source>
</reference>
<dbReference type="InterPro" id="IPR032675">
    <property type="entry name" value="LRR_dom_sf"/>
</dbReference>
<name>A0A6A6I8Y1_9PLEO</name>
<dbReference type="Proteomes" id="UP000800094">
    <property type="component" value="Unassembled WGS sequence"/>
</dbReference>
<evidence type="ECO:0000313" key="2">
    <source>
        <dbReference type="Proteomes" id="UP000800094"/>
    </source>
</evidence>
<dbReference type="GeneID" id="54582757"/>
<dbReference type="Gene3D" id="3.80.10.10">
    <property type="entry name" value="Ribonuclease Inhibitor"/>
    <property type="match status" value="1"/>
</dbReference>
<proteinExistence type="predicted"/>
<evidence type="ECO:0000313" key="1">
    <source>
        <dbReference type="EMBL" id="KAF2246538.1"/>
    </source>
</evidence>
<dbReference type="OrthoDB" id="10638616at2759"/>
<accession>A0A6A6I8Y1</accession>
<evidence type="ECO:0008006" key="3">
    <source>
        <dbReference type="Google" id="ProtNLM"/>
    </source>
</evidence>
<dbReference type="AlphaFoldDB" id="A0A6A6I8Y1"/>
<dbReference type="EMBL" id="ML987198">
    <property type="protein sequence ID" value="KAF2246538.1"/>
    <property type="molecule type" value="Genomic_DNA"/>
</dbReference>
<dbReference type="SUPFAM" id="SSF52047">
    <property type="entry name" value="RNI-like"/>
    <property type="match status" value="1"/>
</dbReference>
<dbReference type="RefSeq" id="XP_033681542.1">
    <property type="nucleotide sequence ID" value="XM_033829427.1"/>
</dbReference>
<protein>
    <recommendedName>
        <fullName evidence="3">F-box domain-containing protein</fullName>
    </recommendedName>
</protein>
<keyword evidence="2" id="KW-1185">Reference proteome</keyword>
<sequence>MEPKAEPTDNFLKRLPDELIVRIAAWLCDEAAQTFPTRDGPYDYQDLLNSSLVDKQLARCGQEALVRHIDLTTRPYIQVVQLLRTLLEKPDLVRKIRSIRLAIPDRTAATDEDRAAHRSGTLLIQQTFESLDLSDELWRSWPVKQELRLGGAGFLIIPALMAGNLKQLELRADDLTSVVILLWLLSRLPHACHALFANLETLYMRDEDPSPNVEFAARTLLLLPKLKKLELSYIPVRESFSRDAVIEDLVQDDEGRTSTVEELTLNGWCPPSVLAPLFHHLTALRSLTYRPFPSGAEPRSRDFVQVWDTLLLLKHSLQKLHLEFPASEGRYYRIWPRNMTQFPLLTHFSITGRFRLIPDSLPSSSAAAAFLQSVPPNVEDVTIACDSATYDQFTATVTPQGEADNGCAEWLKEMRPMLRVLTVGRGLRSEVEEWKFAQDKLKQEGVTLRQWREEEERAFVERCAVCV</sequence>
<gene>
    <name evidence="1" type="ORF">BU26DRAFT_520994</name>
</gene>